<evidence type="ECO:0000313" key="2">
    <source>
        <dbReference type="Proteomes" id="UP000824120"/>
    </source>
</evidence>
<evidence type="ECO:0000313" key="1">
    <source>
        <dbReference type="EMBL" id="KAG5576902.1"/>
    </source>
</evidence>
<accession>A0A9J5WPR4</accession>
<dbReference type="Proteomes" id="UP000824120">
    <property type="component" value="Chromosome 11"/>
</dbReference>
<keyword evidence="2" id="KW-1185">Reference proteome</keyword>
<comment type="caution">
    <text evidence="1">The sequence shown here is derived from an EMBL/GenBank/DDBJ whole genome shotgun (WGS) entry which is preliminary data.</text>
</comment>
<gene>
    <name evidence="1" type="ORF">H5410_057036</name>
</gene>
<sequence>MESGPGSRRDKWIGTRSLQELFPDLFDRTQDRHNTVVEIRRMNDWEILRAVELFKQLENFQGKQEGVDCLWWNEHPKGLYKLLNRIEPMNTFWPWK</sequence>
<organism evidence="1 2">
    <name type="scientific">Solanum commersonii</name>
    <name type="common">Commerson's wild potato</name>
    <name type="synonym">Commerson's nightshade</name>
    <dbReference type="NCBI Taxonomy" id="4109"/>
    <lineage>
        <taxon>Eukaryota</taxon>
        <taxon>Viridiplantae</taxon>
        <taxon>Streptophyta</taxon>
        <taxon>Embryophyta</taxon>
        <taxon>Tracheophyta</taxon>
        <taxon>Spermatophyta</taxon>
        <taxon>Magnoliopsida</taxon>
        <taxon>eudicotyledons</taxon>
        <taxon>Gunneridae</taxon>
        <taxon>Pentapetalae</taxon>
        <taxon>asterids</taxon>
        <taxon>lamiids</taxon>
        <taxon>Solanales</taxon>
        <taxon>Solanaceae</taxon>
        <taxon>Solanoideae</taxon>
        <taxon>Solaneae</taxon>
        <taxon>Solanum</taxon>
    </lineage>
</organism>
<dbReference type="EMBL" id="JACXVP010000011">
    <property type="protein sequence ID" value="KAG5576902.1"/>
    <property type="molecule type" value="Genomic_DNA"/>
</dbReference>
<name>A0A9J5WPR4_SOLCO</name>
<proteinExistence type="predicted"/>
<dbReference type="AlphaFoldDB" id="A0A9J5WPR4"/>
<reference evidence="1 2" key="1">
    <citation type="submission" date="2020-09" db="EMBL/GenBank/DDBJ databases">
        <title>De no assembly of potato wild relative species, Solanum commersonii.</title>
        <authorList>
            <person name="Cho K."/>
        </authorList>
    </citation>
    <scope>NUCLEOTIDE SEQUENCE [LARGE SCALE GENOMIC DNA]</scope>
    <source>
        <strain evidence="1">LZ3.2</strain>
        <tissue evidence="1">Leaf</tissue>
    </source>
</reference>
<protein>
    <submittedName>
        <fullName evidence="1">Uncharacterized protein</fullName>
    </submittedName>
</protein>
<dbReference type="OrthoDB" id="1471112at2759"/>